<protein>
    <submittedName>
        <fullName evidence="2">Glycosyltransferase EpsE</fullName>
        <ecNumber evidence="2">2.4.-.-</ecNumber>
    </submittedName>
</protein>
<name>A0A1L3I065_9RHOB</name>
<gene>
    <name evidence="2" type="primary">epsE</name>
    <name evidence="2" type="ORF">PhaeoP97_00063</name>
</gene>
<dbReference type="InterPro" id="IPR001173">
    <property type="entry name" value="Glyco_trans_2-like"/>
</dbReference>
<dbReference type="PANTHER" id="PTHR22916">
    <property type="entry name" value="GLYCOSYLTRANSFERASE"/>
    <property type="match status" value="1"/>
</dbReference>
<accession>A0A1L3I065</accession>
<dbReference type="Gene3D" id="3.90.550.10">
    <property type="entry name" value="Spore Coat Polysaccharide Biosynthesis Protein SpsA, Chain A"/>
    <property type="match status" value="1"/>
</dbReference>
<dbReference type="EMBL" id="CP016364">
    <property type="protein sequence ID" value="APG45518.1"/>
    <property type="molecule type" value="Genomic_DNA"/>
</dbReference>
<proteinExistence type="predicted"/>
<dbReference type="RefSeq" id="WP_072503366.1">
    <property type="nucleotide sequence ID" value="NZ_CP016364.1"/>
</dbReference>
<keyword evidence="2" id="KW-0808">Transferase</keyword>
<dbReference type="SUPFAM" id="SSF53448">
    <property type="entry name" value="Nucleotide-diphospho-sugar transferases"/>
    <property type="match status" value="1"/>
</dbReference>
<evidence type="ECO:0000313" key="3">
    <source>
        <dbReference type="Proteomes" id="UP000183859"/>
    </source>
</evidence>
<dbReference type="PANTHER" id="PTHR22916:SF3">
    <property type="entry name" value="UDP-GLCNAC:BETAGAL BETA-1,3-N-ACETYLGLUCOSAMINYLTRANSFERASE-LIKE PROTEIN 1"/>
    <property type="match status" value="1"/>
</dbReference>
<feature type="domain" description="Glycosyltransferase 2-like" evidence="1">
    <location>
        <begin position="21"/>
        <end position="146"/>
    </location>
</feature>
<dbReference type="STRING" id="1844006.PhaeoP97_00063"/>
<evidence type="ECO:0000313" key="2">
    <source>
        <dbReference type="EMBL" id="APG45518.1"/>
    </source>
</evidence>
<evidence type="ECO:0000259" key="1">
    <source>
        <dbReference type="Pfam" id="PF00535"/>
    </source>
</evidence>
<keyword evidence="2" id="KW-0328">Glycosyltransferase</keyword>
<dbReference type="Pfam" id="PF00535">
    <property type="entry name" value="Glycos_transf_2"/>
    <property type="match status" value="1"/>
</dbReference>
<dbReference type="GO" id="GO:0016758">
    <property type="term" value="F:hexosyltransferase activity"/>
    <property type="evidence" value="ECO:0007669"/>
    <property type="project" value="UniProtKB-ARBA"/>
</dbReference>
<dbReference type="EC" id="2.4.-.-" evidence="2"/>
<dbReference type="OrthoDB" id="5291101at2"/>
<organism evidence="2 3">
    <name type="scientific">Phaeobacter porticola</name>
    <dbReference type="NCBI Taxonomy" id="1844006"/>
    <lineage>
        <taxon>Bacteria</taxon>
        <taxon>Pseudomonadati</taxon>
        <taxon>Pseudomonadota</taxon>
        <taxon>Alphaproteobacteria</taxon>
        <taxon>Rhodobacterales</taxon>
        <taxon>Roseobacteraceae</taxon>
        <taxon>Phaeobacter</taxon>
    </lineage>
</organism>
<dbReference type="InterPro" id="IPR029044">
    <property type="entry name" value="Nucleotide-diphossugar_trans"/>
</dbReference>
<reference evidence="3" key="1">
    <citation type="submission" date="2016-07" db="EMBL/GenBank/DDBJ databases">
        <title>Phaeobacter portensis sp. nov., a tropodithietic acid producing bacterium isolated from a German harbor.</title>
        <authorList>
            <person name="Freese H.M."/>
            <person name="Bunk B."/>
            <person name="Breider S."/>
            <person name="Brinkhoff T."/>
        </authorList>
    </citation>
    <scope>NUCLEOTIDE SEQUENCE [LARGE SCALE GENOMIC DNA]</scope>
    <source>
        <strain evidence="3">P97</strain>
    </source>
</reference>
<dbReference type="AlphaFoldDB" id="A0A1L3I065"/>
<dbReference type="Proteomes" id="UP000183859">
    <property type="component" value="Chromosome"/>
</dbReference>
<sequence length="303" mass="33649">MTKVPALRDARFLATDPVKLSICTITFNHAAFLEQCLEGFLDQICDFRVEIIIHDDASTDGTAEIIQTYAQRYPDIIRPILQTDNQYSKGVNPYYAYVFPNAQGAYLAICDGDDYWDDPAKLSKQVAILDSEPDVSLTYGPVKRVQDDIETIDFKNGLERDLSPAELKQGLPINTLTTCFRNVFSKAPPMFLRSAPMGDMTVWAVLGHHGRGKFMPELGKSGYREHGGGIFSKESLDQKLFMGTITLLNMAAFHFAQSDKAAGRACLRRVLGQIVMINGAGASLREVMRKSLSLSLRKIRGKG</sequence>
<dbReference type="KEGG" id="php:PhaeoP97_00063"/>
<keyword evidence="3" id="KW-1185">Reference proteome</keyword>